<dbReference type="EMBL" id="RCIY01000120">
    <property type="protein sequence ID" value="TGG74607.1"/>
    <property type="molecule type" value="Genomic_DNA"/>
</dbReference>
<dbReference type="Gene3D" id="3.40.366.10">
    <property type="entry name" value="Malonyl-Coenzyme A Acyl Carrier Protein, domain 2"/>
    <property type="match status" value="2"/>
</dbReference>
<dbReference type="GeneID" id="75185345"/>
<dbReference type="InterPro" id="IPR001227">
    <property type="entry name" value="Ac_transferase_dom_sf"/>
</dbReference>
<dbReference type="Gene3D" id="3.30.70.250">
    <property type="entry name" value="Malonyl-CoA ACP transacylase, ACP-binding"/>
    <property type="match status" value="1"/>
</dbReference>
<gene>
    <name evidence="1" type="ORF">D8771_33890</name>
</gene>
<reference evidence="1 2" key="1">
    <citation type="submission" date="2018-10" db="EMBL/GenBank/DDBJ databases">
        <title>Isolation of pseudouridimycin from Streptomyces albus DSM 40763.</title>
        <authorList>
            <person name="Rosenqvist P."/>
            <person name="Metsae-Ketelae M."/>
            <person name="Virta P."/>
        </authorList>
    </citation>
    <scope>NUCLEOTIDE SEQUENCE [LARGE SCALE GENOMIC DNA]</scope>
    <source>
        <strain evidence="1 2">DSM 40763</strain>
    </source>
</reference>
<sequence>MALASIFGTNLFHYEPSGVIEFYDRYPAVRESFAQASAWTGLDVETLVRQNGDHDDEVRRRVVSVGLAAAQLGIQDVLAGKGLRPHMTGGMSLGGMVASCVAGACERRELMDVLVRGEHQPLHATTGEEAGQEEPGRAEPGREEAIASAYLGPDDDPAGLYADRDGIYLSCDFGWDADRKVRIVMLSGYRDELEKLSAETGGMVNVTEGADVAVHSPLRARAREATREHVSAVSFTDPELTLCSSLEQKTLTCADEVRAMFVDNVVAPISLVHLTRQLHRHGAGLGLVVGPSPILNALRYPFPVVFVDSPDAVPRAVAAVFEHGVRLRR</sequence>
<dbReference type="RefSeq" id="WP_030409056.1">
    <property type="nucleotide sequence ID" value="NZ_BNEJ01000017.1"/>
</dbReference>
<comment type="caution">
    <text evidence="1">The sequence shown here is derived from an EMBL/GenBank/DDBJ whole genome shotgun (WGS) entry which is preliminary data.</text>
</comment>
<name>A0A6C1C1F1_9ACTN</name>
<evidence type="ECO:0000313" key="1">
    <source>
        <dbReference type="EMBL" id="TGG74607.1"/>
    </source>
</evidence>
<organism evidence="1 2">
    <name type="scientific">Streptomyces albus</name>
    <dbReference type="NCBI Taxonomy" id="1888"/>
    <lineage>
        <taxon>Bacteria</taxon>
        <taxon>Bacillati</taxon>
        <taxon>Actinomycetota</taxon>
        <taxon>Actinomycetes</taxon>
        <taxon>Kitasatosporales</taxon>
        <taxon>Streptomycetaceae</taxon>
        <taxon>Streptomyces</taxon>
    </lineage>
</organism>
<evidence type="ECO:0000313" key="2">
    <source>
        <dbReference type="Proteomes" id="UP000298111"/>
    </source>
</evidence>
<dbReference type="Proteomes" id="UP000298111">
    <property type="component" value="Unassembled WGS sequence"/>
</dbReference>
<dbReference type="InterPro" id="IPR016035">
    <property type="entry name" value="Acyl_Trfase/lysoPLipase"/>
</dbReference>
<keyword evidence="1" id="KW-0808">Transferase</keyword>
<dbReference type="SUPFAM" id="SSF52151">
    <property type="entry name" value="FabD/lysophospholipase-like"/>
    <property type="match status" value="1"/>
</dbReference>
<accession>A0A6C1C1F1</accession>
<dbReference type="GO" id="GO:0016740">
    <property type="term" value="F:transferase activity"/>
    <property type="evidence" value="ECO:0007669"/>
    <property type="project" value="UniProtKB-KW"/>
</dbReference>
<proteinExistence type="predicted"/>
<protein>
    <submittedName>
        <fullName evidence="1">ACP S-malonyltransferase</fullName>
    </submittedName>
</protein>
<dbReference type="AlphaFoldDB" id="A0A6C1C1F1"/>